<gene>
    <name evidence="2" type="ORF">Pfra01_002300200</name>
</gene>
<name>A0A9W6Y7A2_9STRA</name>
<dbReference type="EMBL" id="BSXT01003636">
    <property type="protein sequence ID" value="GMF54938.1"/>
    <property type="molecule type" value="Genomic_DNA"/>
</dbReference>
<feature type="transmembrane region" description="Helical" evidence="1">
    <location>
        <begin position="406"/>
        <end position="428"/>
    </location>
</feature>
<dbReference type="AlphaFoldDB" id="A0A9W6Y7A2"/>
<comment type="caution">
    <text evidence="2">The sequence shown here is derived from an EMBL/GenBank/DDBJ whole genome shotgun (WGS) entry which is preliminary data.</text>
</comment>
<keyword evidence="3" id="KW-1185">Reference proteome</keyword>
<keyword evidence="1" id="KW-0812">Transmembrane</keyword>
<evidence type="ECO:0000313" key="2">
    <source>
        <dbReference type="EMBL" id="GMF54938.1"/>
    </source>
</evidence>
<accession>A0A9W6Y7A2</accession>
<evidence type="ECO:0000256" key="1">
    <source>
        <dbReference type="SAM" id="Phobius"/>
    </source>
</evidence>
<keyword evidence="1" id="KW-1133">Transmembrane helix</keyword>
<dbReference type="Proteomes" id="UP001165121">
    <property type="component" value="Unassembled WGS sequence"/>
</dbReference>
<protein>
    <submittedName>
        <fullName evidence="2">Unnamed protein product</fullName>
    </submittedName>
</protein>
<dbReference type="OrthoDB" id="167875at2759"/>
<evidence type="ECO:0000313" key="3">
    <source>
        <dbReference type="Proteomes" id="UP001165121"/>
    </source>
</evidence>
<organism evidence="2 3">
    <name type="scientific">Phytophthora fragariaefolia</name>
    <dbReference type="NCBI Taxonomy" id="1490495"/>
    <lineage>
        <taxon>Eukaryota</taxon>
        <taxon>Sar</taxon>
        <taxon>Stramenopiles</taxon>
        <taxon>Oomycota</taxon>
        <taxon>Peronosporomycetes</taxon>
        <taxon>Peronosporales</taxon>
        <taxon>Peronosporaceae</taxon>
        <taxon>Phytophthora</taxon>
    </lineage>
</organism>
<keyword evidence="1" id="KW-0472">Membrane</keyword>
<proteinExistence type="predicted"/>
<sequence>MTFVPVPKAAEASNTQLEADAAWKYITLTDDAIQKALTAVSYKTNYARAVTDRLCLYNINSIRTRVESGLTTYLASVDGCASSQVMQGGICDIYYCTPYTYELQLTQKAMGSKDYAVQSIYKAVNQPKSPDDIRSGWSNLPVPPEMEIPPAAEMPPPAAEIPPEVPMPPEFVIPEGSSSGLGYMPFVGDVFGQVGPAVEQKPPAVEQKSPVVEQNPLVVQHQDPDVGDSDNGISWDNEAWTWSSTGSDDGVDGGAFKTCRCFDDATGQVMDEWKEDVQTPELISETDTYGYNPTFGDTMMKNPTEAGEWNYANTMPQEPKVSGGWGAPNTIEEGPAPNGQWGTLDTTQESPMTNEEWGVPRDQAVSHDARFATHTPQEPLINGEPVVPQPISLRADAEMQSDTTTLGLPAVAVIVGVVAVTMFVLGVFTGRFYARAEADKRAANQEYTPLCGSPKDTNVTIAVPSAGNNAADAKPAFEKDIS</sequence>
<reference evidence="2" key="1">
    <citation type="submission" date="2023-04" db="EMBL/GenBank/DDBJ databases">
        <title>Phytophthora fragariaefolia NBRC 109709.</title>
        <authorList>
            <person name="Ichikawa N."/>
            <person name="Sato H."/>
            <person name="Tonouchi N."/>
        </authorList>
    </citation>
    <scope>NUCLEOTIDE SEQUENCE</scope>
    <source>
        <strain evidence="2">NBRC 109709</strain>
    </source>
</reference>